<dbReference type="PROSITE" id="PS51192">
    <property type="entry name" value="HELICASE_ATP_BIND_1"/>
    <property type="match status" value="1"/>
</dbReference>
<dbReference type="GO" id="GO:0005829">
    <property type="term" value="C:cytosol"/>
    <property type="evidence" value="ECO:0007669"/>
    <property type="project" value="TreeGrafter"/>
</dbReference>
<evidence type="ECO:0000256" key="4">
    <source>
        <dbReference type="ARBA" id="ARBA00022840"/>
    </source>
</evidence>
<keyword evidence="4" id="KW-0067">ATP-binding</keyword>
<dbReference type="GO" id="GO:0005524">
    <property type="term" value="F:ATP binding"/>
    <property type="evidence" value="ECO:0007669"/>
    <property type="project" value="UniProtKB-KW"/>
</dbReference>
<evidence type="ECO:0000259" key="7">
    <source>
        <dbReference type="PROSITE" id="PS51192"/>
    </source>
</evidence>
<evidence type="ECO:0000256" key="2">
    <source>
        <dbReference type="ARBA" id="ARBA00022801"/>
    </source>
</evidence>
<keyword evidence="1" id="KW-0547">Nucleotide-binding</keyword>
<name>A0A3D2XAC0_9FIRM</name>
<dbReference type="CDD" id="cd00268">
    <property type="entry name" value="DEADc"/>
    <property type="match status" value="1"/>
</dbReference>
<dbReference type="InterPro" id="IPR027417">
    <property type="entry name" value="P-loop_NTPase"/>
</dbReference>
<evidence type="ECO:0000259" key="8">
    <source>
        <dbReference type="PROSITE" id="PS51194"/>
    </source>
</evidence>
<dbReference type="InterPro" id="IPR014001">
    <property type="entry name" value="Helicase_ATP-bd"/>
</dbReference>
<dbReference type="PANTHER" id="PTHR47959">
    <property type="entry name" value="ATP-DEPENDENT RNA HELICASE RHLE-RELATED"/>
    <property type="match status" value="1"/>
</dbReference>
<dbReference type="InterPro" id="IPR050079">
    <property type="entry name" value="DEAD_box_RNA_helicase"/>
</dbReference>
<dbReference type="PANTHER" id="PTHR47959:SF1">
    <property type="entry name" value="ATP-DEPENDENT RNA HELICASE DBPA"/>
    <property type="match status" value="1"/>
</dbReference>
<evidence type="ECO:0000313" key="10">
    <source>
        <dbReference type="EMBL" id="HCL04090.1"/>
    </source>
</evidence>
<dbReference type="Gene3D" id="3.40.50.300">
    <property type="entry name" value="P-loop containing nucleotide triphosphate hydrolases"/>
    <property type="match status" value="2"/>
</dbReference>
<dbReference type="InterPro" id="IPR011545">
    <property type="entry name" value="DEAD/DEAH_box_helicase_dom"/>
</dbReference>
<dbReference type="InterPro" id="IPR014014">
    <property type="entry name" value="RNA_helicase_DEAD_Q_motif"/>
</dbReference>
<dbReference type="GO" id="GO:0003724">
    <property type="term" value="F:RNA helicase activity"/>
    <property type="evidence" value="ECO:0007669"/>
    <property type="project" value="InterPro"/>
</dbReference>
<evidence type="ECO:0000259" key="9">
    <source>
        <dbReference type="PROSITE" id="PS51195"/>
    </source>
</evidence>
<dbReference type="Pfam" id="PF03880">
    <property type="entry name" value="DbpA"/>
    <property type="match status" value="1"/>
</dbReference>
<comment type="similarity">
    <text evidence="5">Belongs to the DEAD box helicase family.</text>
</comment>
<keyword evidence="3 10" id="KW-0347">Helicase</keyword>
<dbReference type="SMART" id="SM00490">
    <property type="entry name" value="HELICc"/>
    <property type="match status" value="1"/>
</dbReference>
<dbReference type="Proteomes" id="UP000262969">
    <property type="component" value="Unassembled WGS sequence"/>
</dbReference>
<feature type="domain" description="DEAD-box RNA helicase Q" evidence="9">
    <location>
        <begin position="4"/>
        <end position="32"/>
    </location>
</feature>
<dbReference type="InterPro" id="IPR005580">
    <property type="entry name" value="DbpA/CsdA_RNA-bd_dom"/>
</dbReference>
<feature type="short sequence motif" description="Q motif" evidence="6">
    <location>
        <begin position="4"/>
        <end position="32"/>
    </location>
</feature>
<dbReference type="SMART" id="SM00487">
    <property type="entry name" value="DEXDc"/>
    <property type="match status" value="1"/>
</dbReference>
<dbReference type="CDD" id="cd18787">
    <property type="entry name" value="SF2_C_DEAD"/>
    <property type="match status" value="1"/>
</dbReference>
<dbReference type="PROSITE" id="PS51194">
    <property type="entry name" value="HELICASE_CTER"/>
    <property type="match status" value="1"/>
</dbReference>
<dbReference type="Pfam" id="PF00270">
    <property type="entry name" value="DEAD"/>
    <property type="match status" value="1"/>
</dbReference>
<protein>
    <submittedName>
        <fullName evidence="10">DEAD/DEAH box helicase</fullName>
    </submittedName>
</protein>
<feature type="domain" description="Helicase ATP-binding" evidence="7">
    <location>
        <begin position="35"/>
        <end position="205"/>
    </location>
</feature>
<comment type="caution">
    <text evidence="10">The sequence shown here is derived from an EMBL/GenBank/DDBJ whole genome shotgun (WGS) entry which is preliminary data.</text>
</comment>
<dbReference type="Gene3D" id="3.30.70.330">
    <property type="match status" value="1"/>
</dbReference>
<reference evidence="10 11" key="1">
    <citation type="journal article" date="2018" name="Nat. Biotechnol.">
        <title>A standardized bacterial taxonomy based on genome phylogeny substantially revises the tree of life.</title>
        <authorList>
            <person name="Parks D.H."/>
            <person name="Chuvochina M."/>
            <person name="Waite D.W."/>
            <person name="Rinke C."/>
            <person name="Skarshewski A."/>
            <person name="Chaumeil P.A."/>
            <person name="Hugenholtz P."/>
        </authorList>
    </citation>
    <scope>NUCLEOTIDE SEQUENCE [LARGE SCALE GENOMIC DNA]</scope>
    <source>
        <strain evidence="10">UBA11728</strain>
    </source>
</reference>
<evidence type="ECO:0000256" key="5">
    <source>
        <dbReference type="ARBA" id="ARBA00038437"/>
    </source>
</evidence>
<dbReference type="GO" id="GO:0003676">
    <property type="term" value="F:nucleic acid binding"/>
    <property type="evidence" value="ECO:0007669"/>
    <property type="project" value="InterPro"/>
</dbReference>
<keyword evidence="2" id="KW-0378">Hydrolase</keyword>
<dbReference type="InterPro" id="IPR044742">
    <property type="entry name" value="DEAD/DEAH_RhlB"/>
</dbReference>
<evidence type="ECO:0000256" key="6">
    <source>
        <dbReference type="PROSITE-ProRule" id="PRU00552"/>
    </source>
</evidence>
<organism evidence="10 11">
    <name type="scientific">Lachnoclostridium phytofermentans</name>
    <dbReference type="NCBI Taxonomy" id="66219"/>
    <lineage>
        <taxon>Bacteria</taxon>
        <taxon>Bacillati</taxon>
        <taxon>Bacillota</taxon>
        <taxon>Clostridia</taxon>
        <taxon>Lachnospirales</taxon>
        <taxon>Lachnospiraceae</taxon>
    </lineage>
</organism>
<dbReference type="EMBL" id="DPVV01000555">
    <property type="protein sequence ID" value="HCL04090.1"/>
    <property type="molecule type" value="Genomic_DNA"/>
</dbReference>
<proteinExistence type="inferred from homology"/>
<evidence type="ECO:0000256" key="1">
    <source>
        <dbReference type="ARBA" id="ARBA00022741"/>
    </source>
</evidence>
<evidence type="ECO:0000256" key="3">
    <source>
        <dbReference type="ARBA" id="ARBA00022806"/>
    </source>
</evidence>
<feature type="domain" description="Helicase C-terminal" evidence="8">
    <location>
        <begin position="216"/>
        <end position="377"/>
    </location>
</feature>
<evidence type="ECO:0000313" key="11">
    <source>
        <dbReference type="Proteomes" id="UP000262969"/>
    </source>
</evidence>
<dbReference type="AlphaFoldDB" id="A0A3D2XAC0"/>
<accession>A0A3D2XAC0</accession>
<gene>
    <name evidence="10" type="ORF">DHW61_17055</name>
</gene>
<dbReference type="PROSITE" id="PS51195">
    <property type="entry name" value="Q_MOTIF"/>
    <property type="match status" value="1"/>
</dbReference>
<dbReference type="GO" id="GO:0016787">
    <property type="term" value="F:hydrolase activity"/>
    <property type="evidence" value="ECO:0007669"/>
    <property type="project" value="UniProtKB-KW"/>
</dbReference>
<dbReference type="Pfam" id="PF00271">
    <property type="entry name" value="Helicase_C"/>
    <property type="match status" value="1"/>
</dbReference>
<dbReference type="SUPFAM" id="SSF52540">
    <property type="entry name" value="P-loop containing nucleoside triphosphate hydrolases"/>
    <property type="match status" value="1"/>
</dbReference>
<dbReference type="InterPro" id="IPR012677">
    <property type="entry name" value="Nucleotide-bd_a/b_plait_sf"/>
</dbReference>
<dbReference type="InterPro" id="IPR001650">
    <property type="entry name" value="Helicase_C-like"/>
</dbReference>
<sequence length="483" mass="54944">MLDNRFTQYKLCGEIIQALSMLHYIEPTPIQEKVIPLALEGKDIIAKSKTGSGKTAAFAIPICEAIVWEENLPQALVLEPTRELAYQVKDEIFNIGRMKRVKVPVVFGGFPFDKQALTLKQKSHIVVGTPGRVLDHCESGTLKCNNMKYVIIDEADLMLDMGFLEDVKRILSYLPENITIMLFSATMGEALYALTDEFMNSPVEVKLEDGTETVDSIEQLGCFVTEEDKYELFLRMLYKNNPTNAMIFCGTREMVEVLYYKLKKEKVWCGMLHGLIDQKQRIHTIDDFRTGGFRYLIATDVAARGVDFDDITHVINYDLPMSKETYVHRIGRTGRNGKSGKAISFIREEEMKMLNLIEKFTGTPIQIVTPPTEEEVRELFYKEKFNEDQQKKQERKKKKGDVFQKEIMKLTISGGRKSKLRTCEVVGTISGIEGVNGNEDIGVIDIRDSITYVEILNGKGNLVLNELPKRTMKGKCRKVSISR</sequence>